<dbReference type="GO" id="GO:0052621">
    <property type="term" value="F:diguanylate cyclase activity"/>
    <property type="evidence" value="ECO:0007669"/>
    <property type="project" value="UniProtKB-EC"/>
</dbReference>
<dbReference type="PROSITE" id="PS50887">
    <property type="entry name" value="GGDEF"/>
    <property type="match status" value="1"/>
</dbReference>
<evidence type="ECO:0000256" key="3">
    <source>
        <dbReference type="SAM" id="Coils"/>
    </source>
</evidence>
<feature type="coiled-coil region" evidence="3">
    <location>
        <begin position="414"/>
        <end position="441"/>
    </location>
</feature>
<name>A0AAU8BK53_9VIBR</name>
<reference evidence="6" key="1">
    <citation type="submission" date="2023-01" db="EMBL/GenBank/DDBJ databases">
        <title>Vibrio sp. CB1-14 genome sequencing.</title>
        <authorList>
            <person name="Otstavnykh N."/>
            <person name="Isaeva M."/>
            <person name="Meleshko D."/>
        </authorList>
    </citation>
    <scope>NUCLEOTIDE SEQUENCE</scope>
    <source>
        <strain evidence="6">CB1-14</strain>
    </source>
</reference>
<evidence type="ECO:0000313" key="6">
    <source>
        <dbReference type="EMBL" id="XCD17063.1"/>
    </source>
</evidence>
<dbReference type="NCBIfam" id="TIGR00254">
    <property type="entry name" value="GGDEF"/>
    <property type="match status" value="1"/>
</dbReference>
<dbReference type="PANTHER" id="PTHR45138">
    <property type="entry name" value="REGULATORY COMPONENTS OF SENSORY TRANSDUCTION SYSTEM"/>
    <property type="match status" value="1"/>
</dbReference>
<feature type="domain" description="GGDEF" evidence="5">
    <location>
        <begin position="467"/>
        <end position="604"/>
    </location>
</feature>
<dbReference type="Gene3D" id="3.30.70.270">
    <property type="match status" value="1"/>
</dbReference>
<evidence type="ECO:0000259" key="5">
    <source>
        <dbReference type="PROSITE" id="PS50887"/>
    </source>
</evidence>
<evidence type="ECO:0000256" key="2">
    <source>
        <dbReference type="ARBA" id="ARBA00012528"/>
    </source>
</evidence>
<dbReference type="GO" id="GO:1902201">
    <property type="term" value="P:negative regulation of bacterial-type flagellum-dependent cell motility"/>
    <property type="evidence" value="ECO:0007669"/>
    <property type="project" value="TreeGrafter"/>
</dbReference>
<dbReference type="SUPFAM" id="SSF55781">
    <property type="entry name" value="GAF domain-like"/>
    <property type="match status" value="1"/>
</dbReference>
<dbReference type="AlphaFoldDB" id="A0AAU8BK53"/>
<proteinExistence type="predicted"/>
<dbReference type="InterPro" id="IPR029016">
    <property type="entry name" value="GAF-like_dom_sf"/>
</dbReference>
<keyword evidence="4" id="KW-0812">Transmembrane</keyword>
<feature type="transmembrane region" description="Helical" evidence="4">
    <location>
        <begin position="13"/>
        <end position="35"/>
    </location>
</feature>
<comment type="cofactor">
    <cofactor evidence="1">
        <name>Mg(2+)</name>
        <dbReference type="ChEBI" id="CHEBI:18420"/>
    </cofactor>
</comment>
<sequence length="607" mass="68494">MTSLPMKTLRHKIIAIMVVATGLLALLNISIQAYVDYQQEMKQAEDNTLRHVRSLYYPISEALWDLDLRQLEQLLISVSKDSNIQNIQLKSTDGTMLDANVSEPLTSTTHSYDLRHHGRMLGTLSYQIDDSKIQEEVLSRLALGFLLNTLEALVIIAIVVVVVYSLVTKPLNELYTISKTINPQTSSKLKLPNSLTQRQDELSYVAKALQNLNNASRRAIAAQRRTERQLLHHQNQLEQSIEIQTKAYKTQSKLHRILADMSLNILTCSEDNMATVMYRAFEPIGRLLDIDRLSVLTIDDNIAHYRYSWRADGSKNPYLEGFNIGSMALLQRRLLSLEPIVINDIEFLKSQADSEYSMMKKLGIDSVAIFPLIDGKAIFGLLIASNIHGAHDWSDTQRAILSRLSTTVSEMHLRLRSQKEMTALQEELIEANQRLHIAAETDELTGLPNRRPFMSELEHHTHSLFVSSITTMMIDVDHFKQYNDLYGHVQGDFALRYVANTLKQVLVPCGHMVARIGGEEFCALLVNVSAQEAMTLAEKMRQEIISLNIPHSGNNPFNVLSISVGVAHQLAEEQLTTQQLLESADAALYRAKQNGRNQVQSEPSNLD</sequence>
<evidence type="ECO:0000256" key="1">
    <source>
        <dbReference type="ARBA" id="ARBA00001946"/>
    </source>
</evidence>
<dbReference type="RefSeq" id="WP_353498282.1">
    <property type="nucleotide sequence ID" value="NZ_CP115920.1"/>
</dbReference>
<dbReference type="InterPro" id="IPR043128">
    <property type="entry name" value="Rev_trsase/Diguanyl_cyclase"/>
</dbReference>
<dbReference type="InterPro" id="IPR000160">
    <property type="entry name" value="GGDEF_dom"/>
</dbReference>
<dbReference type="PANTHER" id="PTHR45138:SF5">
    <property type="entry name" value="BIFUNCTIONAL PERIPLASMIC SUBSTRATE BINDING PROTEIN_CYTOPLASMIC DIGUANYLATE CYCLASE"/>
    <property type="match status" value="1"/>
</dbReference>
<dbReference type="EMBL" id="CP115920">
    <property type="protein sequence ID" value="XCD17063.1"/>
    <property type="molecule type" value="Genomic_DNA"/>
</dbReference>
<dbReference type="EC" id="2.7.7.65" evidence="2"/>
<feature type="transmembrane region" description="Helical" evidence="4">
    <location>
        <begin position="141"/>
        <end position="167"/>
    </location>
</feature>
<dbReference type="SMART" id="SM00267">
    <property type="entry name" value="GGDEF"/>
    <property type="match status" value="1"/>
</dbReference>
<gene>
    <name evidence="6" type="ORF">PG915_05920</name>
</gene>
<dbReference type="InterPro" id="IPR029787">
    <property type="entry name" value="Nucleotide_cyclase"/>
</dbReference>
<dbReference type="Pfam" id="PF00990">
    <property type="entry name" value="GGDEF"/>
    <property type="match status" value="1"/>
</dbReference>
<protein>
    <recommendedName>
        <fullName evidence="2">diguanylate cyclase</fullName>
        <ecNumber evidence="2">2.7.7.65</ecNumber>
    </recommendedName>
</protein>
<accession>A0AAU8BK53</accession>
<dbReference type="Pfam" id="PF01590">
    <property type="entry name" value="GAF"/>
    <property type="match status" value="1"/>
</dbReference>
<dbReference type="CDD" id="cd01949">
    <property type="entry name" value="GGDEF"/>
    <property type="match status" value="1"/>
</dbReference>
<dbReference type="FunFam" id="3.30.70.270:FF:000001">
    <property type="entry name" value="Diguanylate cyclase domain protein"/>
    <property type="match status" value="1"/>
</dbReference>
<dbReference type="InterPro" id="IPR003018">
    <property type="entry name" value="GAF"/>
</dbReference>
<organism evidence="6">
    <name type="scientific">Vibrio chaetopteri</name>
    <dbReference type="NCBI Taxonomy" id="3016528"/>
    <lineage>
        <taxon>Bacteria</taxon>
        <taxon>Pseudomonadati</taxon>
        <taxon>Pseudomonadota</taxon>
        <taxon>Gammaproteobacteria</taxon>
        <taxon>Vibrionales</taxon>
        <taxon>Vibrionaceae</taxon>
        <taxon>Vibrio</taxon>
    </lineage>
</organism>
<dbReference type="GO" id="GO:0043709">
    <property type="term" value="P:cell adhesion involved in single-species biofilm formation"/>
    <property type="evidence" value="ECO:0007669"/>
    <property type="project" value="TreeGrafter"/>
</dbReference>
<dbReference type="KEGG" id="vck:PG915_05920"/>
<evidence type="ECO:0000256" key="4">
    <source>
        <dbReference type="SAM" id="Phobius"/>
    </source>
</evidence>
<keyword evidence="3" id="KW-0175">Coiled coil</keyword>
<dbReference type="GO" id="GO:0005886">
    <property type="term" value="C:plasma membrane"/>
    <property type="evidence" value="ECO:0007669"/>
    <property type="project" value="TreeGrafter"/>
</dbReference>
<keyword evidence="4" id="KW-1133">Transmembrane helix</keyword>
<dbReference type="SUPFAM" id="SSF55073">
    <property type="entry name" value="Nucleotide cyclase"/>
    <property type="match status" value="1"/>
</dbReference>
<dbReference type="Gene3D" id="3.30.450.40">
    <property type="match status" value="1"/>
</dbReference>
<dbReference type="InterPro" id="IPR050469">
    <property type="entry name" value="Diguanylate_Cyclase"/>
</dbReference>
<keyword evidence="4" id="KW-0472">Membrane</keyword>